<evidence type="ECO:0000313" key="1">
    <source>
        <dbReference type="EMBL" id="SPQ00552.1"/>
    </source>
</evidence>
<dbReference type="AlphaFoldDB" id="A0A2U3QGM1"/>
<protein>
    <submittedName>
        <fullName evidence="1">Uncharacterized protein</fullName>
    </submittedName>
</protein>
<reference evidence="2" key="1">
    <citation type="submission" date="2018-03" db="EMBL/GenBank/DDBJ databases">
        <authorList>
            <person name="Zecchin S."/>
        </authorList>
    </citation>
    <scope>NUCLEOTIDE SEQUENCE [LARGE SCALE GENOMIC DNA]</scope>
</reference>
<sequence>MNCKIDDVIAHNLISMKPVIYREGEVSHHAHPEGVIVAIMFYLRRVKEGAYVFDVWFCADIELIIQLKRHMKGVRIGQERAKGNKEKGYKDCEAGQSGFFVLHYLQVFLGHK</sequence>
<dbReference type="EMBL" id="OUUY01000072">
    <property type="protein sequence ID" value="SPQ00552.1"/>
    <property type="molecule type" value="Genomic_DNA"/>
</dbReference>
<keyword evidence="2" id="KW-1185">Reference proteome</keyword>
<dbReference type="Proteomes" id="UP000245125">
    <property type="component" value="Unassembled WGS sequence"/>
</dbReference>
<evidence type="ECO:0000313" key="2">
    <source>
        <dbReference type="Proteomes" id="UP000245125"/>
    </source>
</evidence>
<accession>A0A2U3QGM1</accession>
<organism evidence="1 2">
    <name type="scientific">Candidatus Sulfobium mesophilum</name>
    <dbReference type="NCBI Taxonomy" id="2016548"/>
    <lineage>
        <taxon>Bacteria</taxon>
        <taxon>Pseudomonadati</taxon>
        <taxon>Nitrospirota</taxon>
        <taxon>Nitrospiria</taxon>
        <taxon>Nitrospirales</taxon>
        <taxon>Nitrospiraceae</taxon>
        <taxon>Candidatus Sulfobium</taxon>
    </lineage>
</organism>
<gene>
    <name evidence="1" type="ORF">NBG4_270015</name>
</gene>
<proteinExistence type="predicted"/>
<name>A0A2U3QGM1_9BACT</name>